<keyword evidence="2" id="KW-1185">Reference proteome</keyword>
<protein>
    <recommendedName>
        <fullName evidence="3">Endonuclease</fullName>
    </recommendedName>
</protein>
<accession>A0ABQ0MQK1</accession>
<evidence type="ECO:0000313" key="1">
    <source>
        <dbReference type="EMBL" id="GAW94653.1"/>
    </source>
</evidence>
<dbReference type="EMBL" id="BDQM01000001">
    <property type="protein sequence ID" value="GAW94653.1"/>
    <property type="molecule type" value="Genomic_DNA"/>
</dbReference>
<proteinExistence type="predicted"/>
<gene>
    <name evidence="1" type="ORF">MTCD1_00250</name>
</gene>
<sequence length="85" mass="9766">MHDNIESSLKADKQLFLWLCVSPYCDVAGNGKLNISKSLEHQIMSNHNSPDDLWNKRNKGTTAKEWRVKHCINITDILKEHDGMC</sequence>
<reference evidence="1 2" key="1">
    <citation type="submission" date="2017-06" db="EMBL/GenBank/DDBJ databases">
        <title>Whole Genome Sequences of Colwellia marinimaniae MTCD1.</title>
        <authorList>
            <person name="Kusumoto H."/>
            <person name="Inoue M."/>
            <person name="Tanikawa K."/>
            <person name="Maeji H."/>
            <person name="Cameron J.H."/>
            <person name="Bartlett D.H."/>
        </authorList>
    </citation>
    <scope>NUCLEOTIDE SEQUENCE [LARGE SCALE GENOMIC DNA]</scope>
    <source>
        <strain evidence="1 2">MTCD1</strain>
    </source>
</reference>
<evidence type="ECO:0000313" key="2">
    <source>
        <dbReference type="Proteomes" id="UP000197068"/>
    </source>
</evidence>
<name>A0ABQ0MQK1_9GAMM</name>
<organism evidence="1 2">
    <name type="scientific">Colwellia marinimaniae</name>
    <dbReference type="NCBI Taxonomy" id="1513592"/>
    <lineage>
        <taxon>Bacteria</taxon>
        <taxon>Pseudomonadati</taxon>
        <taxon>Pseudomonadota</taxon>
        <taxon>Gammaproteobacteria</taxon>
        <taxon>Alteromonadales</taxon>
        <taxon>Colwelliaceae</taxon>
        <taxon>Colwellia</taxon>
    </lineage>
</organism>
<comment type="caution">
    <text evidence="1">The sequence shown here is derived from an EMBL/GenBank/DDBJ whole genome shotgun (WGS) entry which is preliminary data.</text>
</comment>
<evidence type="ECO:0008006" key="3">
    <source>
        <dbReference type="Google" id="ProtNLM"/>
    </source>
</evidence>
<dbReference type="Proteomes" id="UP000197068">
    <property type="component" value="Unassembled WGS sequence"/>
</dbReference>